<keyword evidence="1" id="KW-0812">Transmembrane</keyword>
<proteinExistence type="predicted"/>
<feature type="transmembrane region" description="Helical" evidence="1">
    <location>
        <begin position="21"/>
        <end position="47"/>
    </location>
</feature>
<evidence type="ECO:0000256" key="1">
    <source>
        <dbReference type="SAM" id="Phobius"/>
    </source>
</evidence>
<dbReference type="RefSeq" id="NP_064997.1">
    <property type="nucleotide sequence ID" value="NC_002520.1"/>
</dbReference>
<keyword evidence="3" id="KW-1185">Reference proteome</keyword>
<keyword evidence="1" id="KW-1133">Transmembrane helix</keyword>
<dbReference type="Proteomes" id="UP000000872">
    <property type="component" value="Segment"/>
</dbReference>
<feature type="transmembrane region" description="Helical" evidence="1">
    <location>
        <begin position="53"/>
        <end position="72"/>
    </location>
</feature>
<protein>
    <submittedName>
        <fullName evidence="2">AMV215</fullName>
    </submittedName>
</protein>
<dbReference type="EMBL" id="AF250284">
    <property type="protein sequence ID" value="AAG02921.1"/>
    <property type="molecule type" value="Genomic_DNA"/>
</dbReference>
<keyword evidence="1" id="KW-0472">Membrane</keyword>
<accession>Q9EMJ1</accession>
<organismHost>
    <name type="scientific">Amsacta</name>
    <dbReference type="NCBI Taxonomy" id="340055"/>
</organismHost>
<sequence length="94" mass="10415">MSVSINSLNIFKDIKFSSSNVFTLILLIVSSKLYGISALSHIIFLVFGSFKKLINSFTLSLSYIGFSFSLIFSKADNIVCIVSELYFVAPAFIL</sequence>
<dbReference type="KEGG" id="vg:1494805"/>
<reference evidence="2 3" key="1">
    <citation type="journal article" date="2000" name="Virology">
        <title>Complete genomic sequence of the Amsacta moorei entomopoxvirus: analysis and comparison with other poxviruses.</title>
        <authorList>
            <person name="Bawden A.L."/>
            <person name="Glassberg K.J."/>
            <person name="Diggans J."/>
            <person name="Shaw R."/>
            <person name="Farmerie W."/>
            <person name="Moyer R.W."/>
        </authorList>
    </citation>
    <scope>NUCLEOTIDE SEQUENCE [LARGE SCALE GENOMIC DNA]</scope>
</reference>
<organism evidence="2 3">
    <name type="scientific">Amsacta moorei entomopoxvirus</name>
    <name type="common">AmEPV</name>
    <dbReference type="NCBI Taxonomy" id="28321"/>
    <lineage>
        <taxon>Viruses</taxon>
        <taxon>Varidnaviria</taxon>
        <taxon>Bamfordvirae</taxon>
        <taxon>Nucleocytoviricota</taxon>
        <taxon>Pokkesviricetes</taxon>
        <taxon>Chitovirales</taxon>
        <taxon>Poxviridae</taxon>
        <taxon>Entomopoxvirinae</taxon>
        <taxon>Betaentomopoxvirus</taxon>
    </lineage>
</organism>
<evidence type="ECO:0000313" key="2">
    <source>
        <dbReference type="EMBL" id="AAG02921.1"/>
    </source>
</evidence>
<dbReference type="GeneID" id="1494805"/>
<evidence type="ECO:0000313" key="3">
    <source>
        <dbReference type="Proteomes" id="UP000000872"/>
    </source>
</evidence>
<name>Q9EMJ1_AMEPV</name>
<gene>
    <name evidence="2" type="primary">AMV215</name>
</gene>